<proteinExistence type="predicted"/>
<name>A0A852TGP5_9BACI</name>
<accession>A0A852TGP5</accession>
<dbReference type="CDD" id="cd17321">
    <property type="entry name" value="MFS_MMR_MDR_like"/>
    <property type="match status" value="1"/>
</dbReference>
<keyword evidence="3 6" id="KW-0812">Transmembrane</keyword>
<evidence type="ECO:0000256" key="3">
    <source>
        <dbReference type="ARBA" id="ARBA00022692"/>
    </source>
</evidence>
<dbReference type="SUPFAM" id="SSF103473">
    <property type="entry name" value="MFS general substrate transporter"/>
    <property type="match status" value="1"/>
</dbReference>
<evidence type="ECO:0000259" key="7">
    <source>
        <dbReference type="PROSITE" id="PS50850"/>
    </source>
</evidence>
<feature type="transmembrane region" description="Helical" evidence="6">
    <location>
        <begin position="324"/>
        <end position="343"/>
    </location>
</feature>
<evidence type="ECO:0000313" key="9">
    <source>
        <dbReference type="Proteomes" id="UP000548423"/>
    </source>
</evidence>
<keyword evidence="5 6" id="KW-0472">Membrane</keyword>
<dbReference type="PANTHER" id="PTHR42718:SF9">
    <property type="entry name" value="MAJOR FACILITATOR SUPERFAMILY MULTIDRUG TRANSPORTER MFSC"/>
    <property type="match status" value="1"/>
</dbReference>
<dbReference type="Proteomes" id="UP000548423">
    <property type="component" value="Unassembled WGS sequence"/>
</dbReference>
<feature type="transmembrane region" description="Helical" evidence="6">
    <location>
        <begin position="220"/>
        <end position="239"/>
    </location>
</feature>
<protein>
    <submittedName>
        <fullName evidence="8">MFS family permease</fullName>
    </submittedName>
</protein>
<feature type="transmembrane region" description="Helical" evidence="6">
    <location>
        <begin position="392"/>
        <end position="411"/>
    </location>
</feature>
<organism evidence="8 9">
    <name type="scientific">Neobacillus niacini</name>
    <dbReference type="NCBI Taxonomy" id="86668"/>
    <lineage>
        <taxon>Bacteria</taxon>
        <taxon>Bacillati</taxon>
        <taxon>Bacillota</taxon>
        <taxon>Bacilli</taxon>
        <taxon>Bacillales</taxon>
        <taxon>Bacillaceae</taxon>
        <taxon>Neobacillus</taxon>
    </lineage>
</organism>
<dbReference type="AlphaFoldDB" id="A0A852TGP5"/>
<evidence type="ECO:0000256" key="5">
    <source>
        <dbReference type="ARBA" id="ARBA00023136"/>
    </source>
</evidence>
<feature type="transmembrane region" description="Helical" evidence="6">
    <location>
        <begin position="259"/>
        <end position="283"/>
    </location>
</feature>
<reference evidence="9" key="1">
    <citation type="submission" date="2020-07" db="EMBL/GenBank/DDBJ databases">
        <authorList>
            <person name="Partida-Martinez L."/>
            <person name="Huntemann M."/>
            <person name="Clum A."/>
            <person name="Wang J."/>
            <person name="Palaniappan K."/>
            <person name="Ritter S."/>
            <person name="Chen I.-M."/>
            <person name="Stamatis D."/>
            <person name="Reddy T."/>
            <person name="O'Malley R."/>
            <person name="Daum C."/>
            <person name="Shapiro N."/>
            <person name="Ivanova N."/>
            <person name="Kyrpides N."/>
            <person name="Woyke T."/>
        </authorList>
    </citation>
    <scope>NUCLEOTIDE SEQUENCE [LARGE SCALE GENOMIC DNA]</scope>
    <source>
        <strain evidence="9">AT2.8</strain>
    </source>
</reference>
<comment type="caution">
    <text evidence="8">The sequence shown here is derived from an EMBL/GenBank/DDBJ whole genome shotgun (WGS) entry which is preliminary data.</text>
</comment>
<gene>
    <name evidence="8" type="ORF">F4694_004192</name>
</gene>
<feature type="transmembrane region" description="Helical" evidence="6">
    <location>
        <begin position="161"/>
        <end position="183"/>
    </location>
</feature>
<comment type="subcellular location">
    <subcellularLocation>
        <location evidence="1">Cell membrane</location>
        <topology evidence="1">Multi-pass membrane protein</topology>
    </subcellularLocation>
</comment>
<dbReference type="InterPro" id="IPR036259">
    <property type="entry name" value="MFS_trans_sf"/>
</dbReference>
<evidence type="ECO:0000256" key="4">
    <source>
        <dbReference type="ARBA" id="ARBA00022989"/>
    </source>
</evidence>
<evidence type="ECO:0000313" key="8">
    <source>
        <dbReference type="EMBL" id="NYE07381.1"/>
    </source>
</evidence>
<keyword evidence="4 6" id="KW-1133">Transmembrane helix</keyword>
<feature type="transmembrane region" description="Helical" evidence="6">
    <location>
        <begin position="195"/>
        <end position="214"/>
    </location>
</feature>
<feature type="transmembrane region" description="Helical" evidence="6">
    <location>
        <begin position="349"/>
        <end position="371"/>
    </location>
</feature>
<dbReference type="GO" id="GO:0022857">
    <property type="term" value="F:transmembrane transporter activity"/>
    <property type="evidence" value="ECO:0007669"/>
    <property type="project" value="InterPro"/>
</dbReference>
<feature type="transmembrane region" description="Helical" evidence="6">
    <location>
        <begin position="40"/>
        <end position="62"/>
    </location>
</feature>
<sequence>MRKNPWFIYSVLLLGIFVALEANAFTTPALPYISEYFGVSTANSGLLTLLSSGAAIALAPLFGRLGDQVGRKKVIIVGLVVFCLAQTMKVFTPVSWIYLIGALLQGIGYALIFPNVFAYIPELFPEQKRGRAIGLFMLFSYIATGTGGAIAGALIDVWGWRSVYATSATVSAIGLVLISIFIPKSEKGKQVALDYKGATLFMLLITLFVAMPLVLTNFGLMMLLASGIVFAVMLGIFIYMQKKTEHPVVDLQLLKLKGVYIPAILIAFQNFMMLSILMSLTFLTADNPNMTALQVGMITTVLFSSAAIFSPTIGVLLDRFNPVYLVFISLITGVIGIGMYLGVHMGSSIMYILAVMVFVGICSSFLNASLMKVILLFTPEDKKGVSTGTFSLFKDLGLPVGATLGLTIYGMSTSRGFESTIQAKAESLGLTGDQARQLIDAQVTGSTSSELQSTLAQLNIEVTELLAQATAESVASGIHTLGVINLIIFIGLIIISLGLLKLKTAPVQRPIDVSIENIANEV</sequence>
<dbReference type="PANTHER" id="PTHR42718">
    <property type="entry name" value="MAJOR FACILITATOR SUPERFAMILY MULTIDRUG TRANSPORTER MFSC"/>
    <property type="match status" value="1"/>
</dbReference>
<evidence type="ECO:0000256" key="2">
    <source>
        <dbReference type="ARBA" id="ARBA00022448"/>
    </source>
</evidence>
<keyword evidence="2" id="KW-0813">Transport</keyword>
<feature type="transmembrane region" description="Helical" evidence="6">
    <location>
        <begin position="97"/>
        <end position="120"/>
    </location>
</feature>
<feature type="domain" description="Major facilitator superfamily (MFS) profile" evidence="7">
    <location>
        <begin position="7"/>
        <end position="503"/>
    </location>
</feature>
<feature type="transmembrane region" description="Helical" evidence="6">
    <location>
        <begin position="74"/>
        <end position="91"/>
    </location>
</feature>
<evidence type="ECO:0000256" key="1">
    <source>
        <dbReference type="ARBA" id="ARBA00004651"/>
    </source>
</evidence>
<dbReference type="PROSITE" id="PS50850">
    <property type="entry name" value="MFS"/>
    <property type="match status" value="1"/>
</dbReference>
<feature type="transmembrane region" description="Helical" evidence="6">
    <location>
        <begin position="295"/>
        <end position="317"/>
    </location>
</feature>
<dbReference type="GO" id="GO:0005886">
    <property type="term" value="C:plasma membrane"/>
    <property type="evidence" value="ECO:0007669"/>
    <property type="project" value="UniProtKB-SubCell"/>
</dbReference>
<feature type="transmembrane region" description="Helical" evidence="6">
    <location>
        <begin position="478"/>
        <end position="500"/>
    </location>
</feature>
<feature type="transmembrane region" description="Helical" evidence="6">
    <location>
        <begin position="132"/>
        <end position="155"/>
    </location>
</feature>
<reference evidence="9" key="2">
    <citation type="submission" date="2020-08" db="EMBL/GenBank/DDBJ databases">
        <title>The Agave Microbiome: Exploring the role of microbial communities in plant adaptations to desert environments.</title>
        <authorList>
            <person name="Partida-Martinez L.P."/>
        </authorList>
    </citation>
    <scope>NUCLEOTIDE SEQUENCE [LARGE SCALE GENOMIC DNA]</scope>
    <source>
        <strain evidence="9">AT2.8</strain>
    </source>
</reference>
<dbReference type="EMBL" id="JACCBX010000009">
    <property type="protein sequence ID" value="NYE07381.1"/>
    <property type="molecule type" value="Genomic_DNA"/>
</dbReference>
<dbReference type="Pfam" id="PF07690">
    <property type="entry name" value="MFS_1"/>
    <property type="match status" value="2"/>
</dbReference>
<dbReference type="InterPro" id="IPR011701">
    <property type="entry name" value="MFS"/>
</dbReference>
<dbReference type="InterPro" id="IPR020846">
    <property type="entry name" value="MFS_dom"/>
</dbReference>
<dbReference type="Gene3D" id="1.20.1250.20">
    <property type="entry name" value="MFS general substrate transporter like domains"/>
    <property type="match status" value="2"/>
</dbReference>
<evidence type="ECO:0000256" key="6">
    <source>
        <dbReference type="SAM" id="Phobius"/>
    </source>
</evidence>